<name>A0A919YQ54_9BACL</name>
<keyword evidence="3" id="KW-1185">Reference proteome</keyword>
<protein>
    <recommendedName>
        <fullName evidence="1">YqbQ/XkdQ domain-containing protein</fullName>
    </recommendedName>
</protein>
<dbReference type="Proteomes" id="UP000683139">
    <property type="component" value="Unassembled WGS sequence"/>
</dbReference>
<reference evidence="2" key="1">
    <citation type="submission" date="2021-03" db="EMBL/GenBank/DDBJ databases">
        <title>Antimicrobial resistance genes in bacteria isolated from Japanese honey, and their potential for conferring macrolide and lincosamide resistance in the American foulbrood pathogen Paenibacillus larvae.</title>
        <authorList>
            <person name="Okamoto M."/>
            <person name="Kumagai M."/>
            <person name="Kanamori H."/>
            <person name="Takamatsu D."/>
        </authorList>
    </citation>
    <scope>NUCLEOTIDE SEQUENCE</scope>
    <source>
        <strain evidence="2">J40TS1</strain>
    </source>
</reference>
<feature type="domain" description="YqbQ/XkdQ" evidence="1">
    <location>
        <begin position="80"/>
        <end position="360"/>
    </location>
</feature>
<organism evidence="2 3">
    <name type="scientific">Paenibacillus montaniterrae</name>
    <dbReference type="NCBI Taxonomy" id="429341"/>
    <lineage>
        <taxon>Bacteria</taxon>
        <taxon>Bacillati</taxon>
        <taxon>Bacillota</taxon>
        <taxon>Bacilli</taxon>
        <taxon>Bacillales</taxon>
        <taxon>Paenibacillaceae</taxon>
        <taxon>Paenibacillus</taxon>
    </lineage>
</organism>
<accession>A0A919YQ54</accession>
<dbReference type="SUPFAM" id="SSF69279">
    <property type="entry name" value="Phage tail proteins"/>
    <property type="match status" value="1"/>
</dbReference>
<comment type="caution">
    <text evidence="2">The sequence shown here is derived from an EMBL/GenBank/DDBJ whole genome shotgun (WGS) entry which is preliminary data.</text>
</comment>
<dbReference type="EMBL" id="BOSE01000003">
    <property type="protein sequence ID" value="GIP16244.1"/>
    <property type="molecule type" value="Genomic_DNA"/>
</dbReference>
<gene>
    <name evidence="2" type="ORF">J40TS1_18860</name>
</gene>
<evidence type="ECO:0000259" key="1">
    <source>
        <dbReference type="Pfam" id="PF24032"/>
    </source>
</evidence>
<proteinExistence type="predicted"/>
<evidence type="ECO:0000313" key="2">
    <source>
        <dbReference type="EMBL" id="GIP16244.1"/>
    </source>
</evidence>
<dbReference type="AlphaFoldDB" id="A0A919YQ54"/>
<dbReference type="RefSeq" id="WP_213514518.1">
    <property type="nucleotide sequence ID" value="NZ_BOSE01000003.1"/>
</dbReference>
<dbReference type="InterPro" id="IPR056937">
    <property type="entry name" value="YqbQ/XkdQ"/>
</dbReference>
<dbReference type="Pfam" id="PF24032">
    <property type="entry name" value="YQBQ"/>
    <property type="match status" value="1"/>
</dbReference>
<evidence type="ECO:0000313" key="3">
    <source>
        <dbReference type="Proteomes" id="UP000683139"/>
    </source>
</evidence>
<sequence length="365" mass="40311">MTTVQLDSTKTTFEQLEQKYRNFMAPASKILVNNKDAIKQGMAISNVSVDTTTGKSSDMASFTITNGYDLIKRSFAWQDQLQLGNPVEVHMGYTDRMTPIFFGYISNIEFDFSTGDAPTISVTAMDISFYMMRGGQPQIWSNTSIDKVVREIAGKYGITSYSIKPTGKTEEIIVKNAESDHAFIKAQAEKLNYNFFVVGKKLFFRGKEENSVPVMKLEWGKQLTSFRVEHDIADQVTKVVVIGTLGTSKKIVEATASTVKKIGSNSKTGPNLLSRLGDFIEVIQRPVKDLAEAKQLAESRMQEHSVKLVTARGASIGLPELRAGRYITLGGLGGSLNTTYYIEKAQHQLDGSGYKTTFTLQGNAV</sequence>